<dbReference type="InterPro" id="IPR055710">
    <property type="entry name" value="DUF7286"/>
</dbReference>
<evidence type="ECO:0000313" key="2">
    <source>
        <dbReference type="Proteomes" id="UP000218164"/>
    </source>
</evidence>
<dbReference type="Proteomes" id="UP000218164">
    <property type="component" value="Unassembled WGS sequence"/>
</dbReference>
<proteinExistence type="predicted"/>
<keyword evidence="2" id="KW-1185">Reference proteome</keyword>
<gene>
    <name evidence="1" type="ORF">ASJ81_19060</name>
</gene>
<evidence type="ECO:0000313" key="1">
    <source>
        <dbReference type="EMBL" id="PAV13017.1"/>
    </source>
</evidence>
<dbReference type="AlphaFoldDB" id="A0A2A2HU70"/>
<sequence length="104" mass="11657">MPPHWIFTVNVWTYEIKGEYEILTVIDNDNEVIPEPYFGHKGQKYVRKDDAIVLNNEYIGQNTPITFNFSGCAATIVGPGPKGVGDKLGKSTEESIGYEYLVSK</sequence>
<comment type="caution">
    <text evidence="1">The sequence shown here is derived from an EMBL/GenBank/DDBJ whole genome shotgun (WGS) entry which is preliminary data.</text>
</comment>
<organism evidence="1 2">
    <name type="scientific">Methanosarcina spelaei</name>
    <dbReference type="NCBI Taxonomy" id="1036679"/>
    <lineage>
        <taxon>Archaea</taxon>
        <taxon>Methanobacteriati</taxon>
        <taxon>Methanobacteriota</taxon>
        <taxon>Stenosarchaea group</taxon>
        <taxon>Methanomicrobia</taxon>
        <taxon>Methanosarcinales</taxon>
        <taxon>Methanosarcinaceae</taxon>
        <taxon>Methanosarcina</taxon>
    </lineage>
</organism>
<dbReference type="EMBL" id="LMVP01000141">
    <property type="protein sequence ID" value="PAV13017.1"/>
    <property type="molecule type" value="Genomic_DNA"/>
</dbReference>
<protein>
    <submittedName>
        <fullName evidence="1">Uncharacterized protein</fullName>
    </submittedName>
</protein>
<reference evidence="1 2" key="1">
    <citation type="journal article" date="2017" name="BMC Genomics">
        <title>Genomic analysis of methanogenic archaea reveals a shift towards energy conservation.</title>
        <authorList>
            <person name="Gilmore S.P."/>
            <person name="Henske J.K."/>
            <person name="Sexton J.A."/>
            <person name="Solomon K.V."/>
            <person name="Seppala S."/>
            <person name="Yoo J.I."/>
            <person name="Huyett L.M."/>
            <person name="Pressman A."/>
            <person name="Cogan J.Z."/>
            <person name="Kivenson V."/>
            <person name="Peng X."/>
            <person name="Tan Y."/>
            <person name="Valentine D.L."/>
            <person name="O'Malley M.A."/>
        </authorList>
    </citation>
    <scope>NUCLEOTIDE SEQUENCE [LARGE SCALE GENOMIC DNA]</scope>
    <source>
        <strain evidence="1 2">MC-15</strain>
    </source>
</reference>
<dbReference type="Pfam" id="PF23957">
    <property type="entry name" value="DUF7286"/>
    <property type="match status" value="1"/>
</dbReference>
<name>A0A2A2HU70_9EURY</name>
<accession>A0A2A2HU70</accession>